<dbReference type="Gene3D" id="3.40.50.300">
    <property type="entry name" value="P-loop containing nucleotide triphosphate hydrolases"/>
    <property type="match status" value="1"/>
</dbReference>
<reference evidence="15 16" key="1">
    <citation type="journal article" date="2014" name="PLoS ONE">
        <title>How to Kill the Honey Bee Larva: Genomic Potential and Virulence Mechanisms of Paenibacillus larvae.</title>
        <authorList>
            <person name="Djukic M."/>
            <person name="Brzuszkiewicz E."/>
            <person name="Funfhaus A."/>
            <person name="Voss J."/>
            <person name="Gollnow K."/>
            <person name="Poppinga L."/>
            <person name="Liesegang H."/>
            <person name="Garcia-Gonzalez E."/>
            <person name="Genersch E."/>
            <person name="Daniel R."/>
        </authorList>
    </citation>
    <scope>NUCLEOTIDE SEQUENCE [LARGE SCALE GENOMIC DNA]</scope>
    <source>
        <strain evidence="15 16">DSM 25430</strain>
    </source>
</reference>
<evidence type="ECO:0000256" key="12">
    <source>
        <dbReference type="HAMAP-Rule" id="MF_00365"/>
    </source>
</evidence>
<dbReference type="InterPro" id="IPR001238">
    <property type="entry name" value="DNA-binding_RecF"/>
</dbReference>
<evidence type="ECO:0000256" key="9">
    <source>
        <dbReference type="ARBA" id="ARBA00023125"/>
    </source>
</evidence>
<evidence type="ECO:0000256" key="1">
    <source>
        <dbReference type="ARBA" id="ARBA00004496"/>
    </source>
</evidence>
<dbReference type="FunFam" id="1.20.1050.90:FF:000002">
    <property type="entry name" value="DNA replication and repair protein RecF"/>
    <property type="match status" value="1"/>
</dbReference>
<evidence type="ECO:0000256" key="11">
    <source>
        <dbReference type="ARBA" id="ARBA00023236"/>
    </source>
</evidence>
<accession>V9VZ01</accession>
<keyword evidence="6 12" id="KW-0547">Nucleotide-binding</keyword>
<dbReference type="Proteomes" id="UP000029431">
    <property type="component" value="Chromosome"/>
</dbReference>
<dbReference type="GO" id="GO:0000731">
    <property type="term" value="P:DNA synthesis involved in DNA repair"/>
    <property type="evidence" value="ECO:0007669"/>
    <property type="project" value="TreeGrafter"/>
</dbReference>
<feature type="binding site" evidence="12">
    <location>
        <begin position="36"/>
        <end position="43"/>
    </location>
    <ligand>
        <name>ATP</name>
        <dbReference type="ChEBI" id="CHEBI:30616"/>
    </ligand>
</feature>
<dbReference type="InterPro" id="IPR027417">
    <property type="entry name" value="P-loop_NTPase"/>
</dbReference>
<evidence type="ECO:0000313" key="15">
    <source>
        <dbReference type="EMBL" id="AHD03886.1"/>
    </source>
</evidence>
<dbReference type="GO" id="GO:0006302">
    <property type="term" value="P:double-strand break repair"/>
    <property type="evidence" value="ECO:0007669"/>
    <property type="project" value="TreeGrafter"/>
</dbReference>
<feature type="domain" description="RecF/RecN/SMC N-terminal" evidence="14">
    <location>
        <begin position="8"/>
        <end position="353"/>
    </location>
</feature>
<dbReference type="HAMAP" id="MF_00365">
    <property type="entry name" value="RecF"/>
    <property type="match status" value="1"/>
</dbReference>
<dbReference type="GO" id="GO:0006260">
    <property type="term" value="P:DNA replication"/>
    <property type="evidence" value="ECO:0007669"/>
    <property type="project" value="UniProtKB-UniRule"/>
</dbReference>
<dbReference type="GO" id="GO:0003697">
    <property type="term" value="F:single-stranded DNA binding"/>
    <property type="evidence" value="ECO:0007669"/>
    <property type="project" value="UniProtKB-UniRule"/>
</dbReference>
<evidence type="ECO:0000313" key="16">
    <source>
        <dbReference type="Proteomes" id="UP000029431"/>
    </source>
</evidence>
<dbReference type="SUPFAM" id="SSF52540">
    <property type="entry name" value="P-loop containing nucleoside triphosphate hydrolases"/>
    <property type="match status" value="1"/>
</dbReference>
<dbReference type="InterPro" id="IPR042174">
    <property type="entry name" value="RecF_2"/>
</dbReference>
<dbReference type="Gene3D" id="1.20.1050.90">
    <property type="entry name" value="RecF/RecN/SMC, N-terminal domain"/>
    <property type="match status" value="1"/>
</dbReference>
<dbReference type="eggNOG" id="COG1195">
    <property type="taxonomic scope" value="Bacteria"/>
</dbReference>
<dbReference type="CDD" id="cd03242">
    <property type="entry name" value="ABC_RecF"/>
    <property type="match status" value="1"/>
</dbReference>
<dbReference type="InterPro" id="IPR018078">
    <property type="entry name" value="DNA-binding_RecF_CS"/>
</dbReference>
<dbReference type="PROSITE" id="PS00618">
    <property type="entry name" value="RECF_2"/>
    <property type="match status" value="1"/>
</dbReference>
<keyword evidence="16" id="KW-1185">Reference proteome</keyword>
<dbReference type="AlphaFoldDB" id="V9VZ01"/>
<dbReference type="PANTHER" id="PTHR32182">
    <property type="entry name" value="DNA REPLICATION AND REPAIR PROTEIN RECF"/>
    <property type="match status" value="1"/>
</dbReference>
<evidence type="ECO:0000256" key="8">
    <source>
        <dbReference type="ARBA" id="ARBA00022840"/>
    </source>
</evidence>
<dbReference type="KEGG" id="plv:ERIC2_c00040"/>
<dbReference type="PATRIC" id="fig|697284.3.peg.4"/>
<comment type="function">
    <text evidence="12 13">The RecF protein is involved in DNA metabolism; it is required for DNA replication and normal SOS inducibility. RecF binds preferentially to single-stranded, linear DNA. It also seems to bind ATP.</text>
</comment>
<keyword evidence="11 12" id="KW-0742">SOS response</keyword>
<keyword evidence="10 12" id="KW-0234">DNA repair</keyword>
<evidence type="ECO:0000256" key="4">
    <source>
        <dbReference type="ARBA" id="ARBA00022490"/>
    </source>
</evidence>
<keyword evidence="8 12" id="KW-0067">ATP-binding</keyword>
<dbReference type="PROSITE" id="PS00617">
    <property type="entry name" value="RECF_1"/>
    <property type="match status" value="1"/>
</dbReference>
<evidence type="ECO:0000256" key="5">
    <source>
        <dbReference type="ARBA" id="ARBA00022705"/>
    </source>
</evidence>
<evidence type="ECO:0000256" key="10">
    <source>
        <dbReference type="ARBA" id="ARBA00023204"/>
    </source>
</evidence>
<dbReference type="GO" id="GO:0005524">
    <property type="term" value="F:ATP binding"/>
    <property type="evidence" value="ECO:0007669"/>
    <property type="project" value="UniProtKB-UniRule"/>
</dbReference>
<keyword evidence="7 12" id="KW-0227">DNA damage</keyword>
<keyword evidence="5 12" id="KW-0235">DNA replication</keyword>
<evidence type="ECO:0000259" key="14">
    <source>
        <dbReference type="Pfam" id="PF02463"/>
    </source>
</evidence>
<gene>
    <name evidence="12 15" type="primary">recF</name>
    <name evidence="15" type="ORF">ERIC2_c00040</name>
</gene>
<dbReference type="InterPro" id="IPR003395">
    <property type="entry name" value="RecF/RecN/SMC_N"/>
</dbReference>
<dbReference type="GO" id="GO:0005737">
    <property type="term" value="C:cytoplasm"/>
    <property type="evidence" value="ECO:0007669"/>
    <property type="project" value="UniProtKB-SubCell"/>
</dbReference>
<evidence type="ECO:0000256" key="3">
    <source>
        <dbReference type="ARBA" id="ARBA00020170"/>
    </source>
</evidence>
<sequence length="379" mass="43399">MQEENALFLQRLTLHHYRNYQHVELVTDRNVNIFVGPNAQGKTNLLESIYVLALTKSHRTHHDKELIQWEGESALLQGDVEKKYGSYSLDLAISSKGKKAKINGLEQKKLSQFIGALNVVLFAPEDLEIIKGNPGIRRRFLDMEIGQVYPGYLYDLSQYQKVLAQRNNMLKKAFPAPSAEHAAMLDIWNEQLAQFGVKIMKKRQNFIKKLQNWAEQIHDGITNGGEELTIRYQPSFAVQDFEDETVLMEQFMIKLSQIKDQEIRRGVSLAGPHRDDLLFYINDKEVQTYGSQGQQRTTALSLKLAEIELIHSEVGEYPILLLDDVLSELDEYRQTQLIQTFQKKVQTFITTTGLESVHLDQLEDASVFRVTNGNVEMGG</sequence>
<comment type="similarity">
    <text evidence="2 12 13">Belongs to the RecF family.</text>
</comment>
<dbReference type="NCBIfam" id="TIGR00611">
    <property type="entry name" value="recf"/>
    <property type="match status" value="1"/>
</dbReference>
<evidence type="ECO:0000256" key="6">
    <source>
        <dbReference type="ARBA" id="ARBA00022741"/>
    </source>
</evidence>
<dbReference type="HOGENOM" id="CLU_040267_0_1_9"/>
<proteinExistence type="inferred from homology"/>
<evidence type="ECO:0000256" key="7">
    <source>
        <dbReference type="ARBA" id="ARBA00022763"/>
    </source>
</evidence>
<keyword evidence="4 12" id="KW-0963">Cytoplasm</keyword>
<comment type="subcellular location">
    <subcellularLocation>
        <location evidence="1 12 13">Cytoplasm</location>
    </subcellularLocation>
</comment>
<dbReference type="PANTHER" id="PTHR32182:SF0">
    <property type="entry name" value="DNA REPLICATION AND REPAIR PROTEIN RECF"/>
    <property type="match status" value="1"/>
</dbReference>
<dbReference type="Pfam" id="PF02463">
    <property type="entry name" value="SMC_N"/>
    <property type="match status" value="1"/>
</dbReference>
<organism evidence="15 16">
    <name type="scientific">Paenibacillus larvae subsp. larvae DSM 25430</name>
    <dbReference type="NCBI Taxonomy" id="697284"/>
    <lineage>
        <taxon>Bacteria</taxon>
        <taxon>Bacillati</taxon>
        <taxon>Bacillota</taxon>
        <taxon>Bacilli</taxon>
        <taxon>Bacillales</taxon>
        <taxon>Paenibacillaceae</taxon>
        <taxon>Paenibacillus</taxon>
    </lineage>
</organism>
<dbReference type="EMBL" id="CP003355">
    <property type="protein sequence ID" value="AHD03886.1"/>
    <property type="molecule type" value="Genomic_DNA"/>
</dbReference>
<evidence type="ECO:0000256" key="2">
    <source>
        <dbReference type="ARBA" id="ARBA00008016"/>
    </source>
</evidence>
<name>V9VZ01_9BACL</name>
<dbReference type="GO" id="GO:0009432">
    <property type="term" value="P:SOS response"/>
    <property type="evidence" value="ECO:0007669"/>
    <property type="project" value="UniProtKB-UniRule"/>
</dbReference>
<protein>
    <recommendedName>
        <fullName evidence="3 12">DNA replication and repair protein RecF</fullName>
    </recommendedName>
</protein>
<evidence type="ECO:0000256" key="13">
    <source>
        <dbReference type="RuleBase" id="RU000578"/>
    </source>
</evidence>
<keyword evidence="9 12" id="KW-0238">DNA-binding</keyword>